<proteinExistence type="inferred from homology"/>
<comment type="similarity">
    <text evidence="2">Belongs to the TacA antitoxin family.</text>
</comment>
<dbReference type="Gene3D" id="1.20.5.780">
    <property type="entry name" value="Single helix bin"/>
    <property type="match status" value="1"/>
</dbReference>
<dbReference type="RefSeq" id="WP_141971371.1">
    <property type="nucleotide sequence ID" value="NZ_VFPO01000001.1"/>
</dbReference>
<evidence type="ECO:0000313" key="3">
    <source>
        <dbReference type="EMBL" id="TQM70489.1"/>
    </source>
</evidence>
<dbReference type="OrthoDB" id="3482407at2"/>
<dbReference type="InterPro" id="IPR014795">
    <property type="entry name" value="TacA_1-like"/>
</dbReference>
<sequence>MCESVHQDLPAARVDDHIALPVSAEQILVIRKAAELVGWTVTDYVLSAALDRAERDLYEHAAAMETAAPTAPTEPDPTDPFIALLLALT</sequence>
<dbReference type="Pfam" id="PF08681">
    <property type="entry name" value="TacA1"/>
    <property type="match status" value="1"/>
</dbReference>
<name>A0A543IIU8_9ACTN</name>
<comment type="caution">
    <text evidence="3">The sequence shown here is derived from an EMBL/GenBank/DDBJ whole genome shotgun (WGS) entry which is preliminary data.</text>
</comment>
<dbReference type="AlphaFoldDB" id="A0A543IIU8"/>
<accession>A0A543IIU8</accession>
<gene>
    <name evidence="3" type="ORF">FHX41_4215</name>
</gene>
<organism evidence="3 4">
    <name type="scientific">Actinomadura hallensis</name>
    <dbReference type="NCBI Taxonomy" id="337895"/>
    <lineage>
        <taxon>Bacteria</taxon>
        <taxon>Bacillati</taxon>
        <taxon>Actinomycetota</taxon>
        <taxon>Actinomycetes</taxon>
        <taxon>Streptosporangiales</taxon>
        <taxon>Thermomonosporaceae</taxon>
        <taxon>Actinomadura</taxon>
    </lineage>
</organism>
<evidence type="ECO:0000256" key="2">
    <source>
        <dbReference type="ARBA" id="ARBA00049988"/>
    </source>
</evidence>
<protein>
    <submittedName>
        <fullName evidence="3">Uncharacterized protein (DUF1778 family)</fullName>
    </submittedName>
</protein>
<dbReference type="SUPFAM" id="SSF47598">
    <property type="entry name" value="Ribbon-helix-helix"/>
    <property type="match status" value="1"/>
</dbReference>
<evidence type="ECO:0000313" key="4">
    <source>
        <dbReference type="Proteomes" id="UP000316706"/>
    </source>
</evidence>
<dbReference type="Proteomes" id="UP000316706">
    <property type="component" value="Unassembled WGS sequence"/>
</dbReference>
<keyword evidence="4" id="KW-1185">Reference proteome</keyword>
<evidence type="ECO:0000256" key="1">
    <source>
        <dbReference type="ARBA" id="ARBA00022649"/>
    </source>
</evidence>
<dbReference type="InterPro" id="IPR010985">
    <property type="entry name" value="Ribbon_hlx_hlx"/>
</dbReference>
<reference evidence="3 4" key="1">
    <citation type="submission" date="2019-06" db="EMBL/GenBank/DDBJ databases">
        <title>Sequencing the genomes of 1000 actinobacteria strains.</title>
        <authorList>
            <person name="Klenk H.-P."/>
        </authorList>
    </citation>
    <scope>NUCLEOTIDE SEQUENCE [LARGE SCALE GENOMIC DNA]</scope>
    <source>
        <strain evidence="3 4">DSM 45043</strain>
    </source>
</reference>
<dbReference type="GO" id="GO:0006355">
    <property type="term" value="P:regulation of DNA-templated transcription"/>
    <property type="evidence" value="ECO:0007669"/>
    <property type="project" value="InterPro"/>
</dbReference>
<keyword evidence="1" id="KW-1277">Toxin-antitoxin system</keyword>
<dbReference type="EMBL" id="VFPO01000001">
    <property type="protein sequence ID" value="TQM70489.1"/>
    <property type="molecule type" value="Genomic_DNA"/>
</dbReference>